<dbReference type="Proteomes" id="UP001056855">
    <property type="component" value="Plasmid unnamed3"/>
</dbReference>
<dbReference type="RefSeq" id="WP_254161582.1">
    <property type="nucleotide sequence ID" value="NZ_CP100358.1"/>
</dbReference>
<dbReference type="GeneID" id="73292510"/>
<evidence type="ECO:0000313" key="1">
    <source>
        <dbReference type="EMBL" id="UTF56000.1"/>
    </source>
</evidence>
<dbReference type="KEGG" id="sawl:NGM29_20650"/>
<gene>
    <name evidence="1" type="ORF">NGM29_20650</name>
</gene>
<dbReference type="EMBL" id="CP100358">
    <property type="protein sequence ID" value="UTF56000.1"/>
    <property type="molecule type" value="Genomic_DNA"/>
</dbReference>
<reference evidence="1" key="1">
    <citation type="submission" date="2022-06" db="EMBL/GenBank/DDBJ databases">
        <title>Diverse halophilic archaea isolated from saline environments.</title>
        <authorList>
            <person name="Cui H.-L."/>
        </authorList>
    </citation>
    <scope>NUCLEOTIDE SEQUENCE</scope>
    <source>
        <strain evidence="1">WLHS1</strain>
        <plasmid evidence="1">unnamed3</plasmid>
    </source>
</reference>
<geneLocation type="plasmid" evidence="1 2">
    <name>unnamed3</name>
</geneLocation>
<keyword evidence="2" id="KW-1185">Reference proteome</keyword>
<protein>
    <submittedName>
        <fullName evidence="1">Uncharacterized protein</fullName>
    </submittedName>
</protein>
<dbReference type="AlphaFoldDB" id="A0A9E7NFE3"/>
<organism evidence="1 2">
    <name type="scientific">Natronosalvus rutilus</name>
    <dbReference type="NCBI Taxonomy" id="2953753"/>
    <lineage>
        <taxon>Archaea</taxon>
        <taxon>Methanobacteriati</taxon>
        <taxon>Methanobacteriota</taxon>
        <taxon>Stenosarchaea group</taxon>
        <taxon>Halobacteria</taxon>
        <taxon>Halobacteriales</taxon>
        <taxon>Natrialbaceae</taxon>
        <taxon>Natronosalvus</taxon>
    </lineage>
</organism>
<name>A0A9E7NFE3_9EURY</name>
<proteinExistence type="predicted"/>
<accession>A0A9E7NFE3</accession>
<sequence length="58" mass="6481">MTDYNSDTESDLADAPAECPACAFTDLKRYASLGIYAERWSCPACDRRGHRLKAELKP</sequence>
<evidence type="ECO:0000313" key="2">
    <source>
        <dbReference type="Proteomes" id="UP001056855"/>
    </source>
</evidence>
<keyword evidence="1" id="KW-0614">Plasmid</keyword>